<feature type="non-terminal residue" evidence="1">
    <location>
        <position position="159"/>
    </location>
</feature>
<feature type="non-terminal residue" evidence="1">
    <location>
        <position position="1"/>
    </location>
</feature>
<dbReference type="Proteomes" id="UP000789525">
    <property type="component" value="Unassembled WGS sequence"/>
</dbReference>
<name>A0ACA9QW94_9GLOM</name>
<sequence length="159" mass="17252">SWAACSLGGTNNSTVFLIGGGARNENNTLDTYTSFVYTFDIKLQKWSDPFISGNVPQRRRDIEAAIDSTGKIYVFGGYADSFIGYNGSTFYNDLIVINSISLTYSLESLVNAPTSRSDYTATMLPSGVIVYIGGYGVSGIVDITQIYLYDTSTSGWSSM</sequence>
<accession>A0ACA9QW94</accession>
<evidence type="ECO:0000313" key="2">
    <source>
        <dbReference type="Proteomes" id="UP000789525"/>
    </source>
</evidence>
<reference evidence="1" key="1">
    <citation type="submission" date="2021-06" db="EMBL/GenBank/DDBJ databases">
        <authorList>
            <person name="Kallberg Y."/>
            <person name="Tangrot J."/>
            <person name="Rosling A."/>
        </authorList>
    </citation>
    <scope>NUCLEOTIDE SEQUENCE</scope>
    <source>
        <strain evidence="1">CL356</strain>
    </source>
</reference>
<comment type="caution">
    <text evidence="1">The sequence shown here is derived from an EMBL/GenBank/DDBJ whole genome shotgun (WGS) entry which is preliminary data.</text>
</comment>
<organism evidence="1 2">
    <name type="scientific">Acaulospora colombiana</name>
    <dbReference type="NCBI Taxonomy" id="27376"/>
    <lineage>
        <taxon>Eukaryota</taxon>
        <taxon>Fungi</taxon>
        <taxon>Fungi incertae sedis</taxon>
        <taxon>Mucoromycota</taxon>
        <taxon>Glomeromycotina</taxon>
        <taxon>Glomeromycetes</taxon>
        <taxon>Diversisporales</taxon>
        <taxon>Acaulosporaceae</taxon>
        <taxon>Acaulospora</taxon>
    </lineage>
</organism>
<evidence type="ECO:0000313" key="1">
    <source>
        <dbReference type="EMBL" id="CAG8767105.1"/>
    </source>
</evidence>
<keyword evidence="2" id="KW-1185">Reference proteome</keyword>
<protein>
    <submittedName>
        <fullName evidence="1">6011_t:CDS:1</fullName>
    </submittedName>
</protein>
<gene>
    <name evidence="1" type="ORF">ACOLOM_LOCUS13515</name>
</gene>
<proteinExistence type="predicted"/>
<dbReference type="EMBL" id="CAJVPT010062541">
    <property type="protein sequence ID" value="CAG8767105.1"/>
    <property type="molecule type" value="Genomic_DNA"/>
</dbReference>